<keyword evidence="1" id="KW-0472">Membrane</keyword>
<dbReference type="OrthoDB" id="1684279at2"/>
<keyword evidence="1" id="KW-1133">Transmembrane helix</keyword>
<accession>A0A3A1NZ06</accession>
<protein>
    <submittedName>
        <fullName evidence="2">Iron transporter</fullName>
    </submittedName>
</protein>
<feature type="transmembrane region" description="Helical" evidence="1">
    <location>
        <begin position="20"/>
        <end position="44"/>
    </location>
</feature>
<name>A0A3A1NZ06_9SPHN</name>
<feature type="transmembrane region" description="Helical" evidence="1">
    <location>
        <begin position="77"/>
        <end position="96"/>
    </location>
</feature>
<keyword evidence="3" id="KW-1185">Reference proteome</keyword>
<evidence type="ECO:0000313" key="2">
    <source>
        <dbReference type="EMBL" id="RIV80915.1"/>
    </source>
</evidence>
<gene>
    <name evidence="2" type="ORF">D2V17_18625</name>
</gene>
<proteinExistence type="predicted"/>
<organism evidence="2 3">
    <name type="scientific">Aurantiacibacter xanthus</name>
    <dbReference type="NCBI Taxonomy" id="1784712"/>
    <lineage>
        <taxon>Bacteria</taxon>
        <taxon>Pseudomonadati</taxon>
        <taxon>Pseudomonadota</taxon>
        <taxon>Alphaproteobacteria</taxon>
        <taxon>Sphingomonadales</taxon>
        <taxon>Erythrobacteraceae</taxon>
        <taxon>Aurantiacibacter</taxon>
    </lineage>
</organism>
<keyword evidence="1" id="KW-0812">Transmembrane</keyword>
<comment type="caution">
    <text evidence="2">The sequence shown here is derived from an EMBL/GenBank/DDBJ whole genome shotgun (WGS) entry which is preliminary data.</text>
</comment>
<dbReference type="AlphaFoldDB" id="A0A3A1NZ06"/>
<dbReference type="Proteomes" id="UP000265366">
    <property type="component" value="Unassembled WGS sequence"/>
</dbReference>
<reference evidence="2 3" key="1">
    <citation type="submission" date="2018-08" db="EMBL/GenBank/DDBJ databases">
        <title>Erythrobacter zhengii sp.nov., a bacterium isolated from deep-sea sediment.</title>
        <authorList>
            <person name="Fang C."/>
            <person name="Wu Y.-H."/>
            <person name="Sun C."/>
            <person name="Wang H."/>
            <person name="Cheng H."/>
            <person name="Meng F.-X."/>
            <person name="Wang C.-S."/>
            <person name="Xu X.-W."/>
        </authorList>
    </citation>
    <scope>NUCLEOTIDE SEQUENCE [LARGE SCALE GENOMIC DNA]</scope>
    <source>
        <strain evidence="2 3">CCTCC AB 2015396</strain>
    </source>
</reference>
<evidence type="ECO:0000256" key="1">
    <source>
        <dbReference type="SAM" id="Phobius"/>
    </source>
</evidence>
<dbReference type="RefSeq" id="WP_119594651.1">
    <property type="nucleotide sequence ID" value="NZ_QXFM01000140.1"/>
</dbReference>
<feature type="transmembrane region" description="Helical" evidence="1">
    <location>
        <begin position="50"/>
        <end position="70"/>
    </location>
</feature>
<evidence type="ECO:0000313" key="3">
    <source>
        <dbReference type="Proteomes" id="UP000265366"/>
    </source>
</evidence>
<dbReference type="EMBL" id="QXFM01000140">
    <property type="protein sequence ID" value="RIV80915.1"/>
    <property type="molecule type" value="Genomic_DNA"/>
</dbReference>
<sequence length="101" mass="10672">MSGKIETMSARYRWTVASRVAAAALGGYALTSAATVVLTLLWPLPKAQALLAASMLSFVLYTIVVLWAFHCRSLRRVWTVMALGTAMLALAAWSLGAGGAA</sequence>